<dbReference type="RefSeq" id="XP_020066531.1">
    <property type="nucleotide sequence ID" value="XM_020211337.1"/>
</dbReference>
<dbReference type="Gene3D" id="1.20.1740.10">
    <property type="entry name" value="Amino acid/polyamine transporter I"/>
    <property type="match status" value="1"/>
</dbReference>
<gene>
    <name evidence="6" type="ORF">CANTADRAFT_87404</name>
</gene>
<feature type="transmembrane region" description="Helical" evidence="5">
    <location>
        <begin position="405"/>
        <end position="431"/>
    </location>
</feature>
<feature type="transmembrane region" description="Helical" evidence="5">
    <location>
        <begin position="280"/>
        <end position="304"/>
    </location>
</feature>
<feature type="transmembrane region" description="Helical" evidence="5">
    <location>
        <begin position="52"/>
        <end position="73"/>
    </location>
</feature>
<keyword evidence="3 5" id="KW-1133">Transmembrane helix</keyword>
<proteinExistence type="predicted"/>
<feature type="transmembrane region" description="Helical" evidence="5">
    <location>
        <begin position="451"/>
        <end position="469"/>
    </location>
</feature>
<dbReference type="Pfam" id="PF13520">
    <property type="entry name" value="AA_permease_2"/>
    <property type="match status" value="1"/>
</dbReference>
<dbReference type="InterPro" id="IPR050598">
    <property type="entry name" value="AminoAcid_Transporter"/>
</dbReference>
<reference evidence="7" key="1">
    <citation type="submission" date="2016-05" db="EMBL/GenBank/DDBJ databases">
        <title>Comparative genomics of biotechnologically important yeasts.</title>
        <authorList>
            <consortium name="DOE Joint Genome Institute"/>
            <person name="Riley R."/>
            <person name="Haridas S."/>
            <person name="Wolfe K.H."/>
            <person name="Lopes M.R."/>
            <person name="Hittinger C.T."/>
            <person name="Goker M."/>
            <person name="Salamov A."/>
            <person name="Wisecaver J."/>
            <person name="Long T.M."/>
            <person name="Aerts A.L."/>
            <person name="Barry K."/>
            <person name="Choi C."/>
            <person name="Clum A."/>
            <person name="Coughlan A.Y."/>
            <person name="Deshpande S."/>
            <person name="Douglass A.P."/>
            <person name="Hanson S.J."/>
            <person name="Klenk H.-P."/>
            <person name="Labutti K."/>
            <person name="Lapidus A."/>
            <person name="Lindquist E."/>
            <person name="Lipzen A."/>
            <person name="Meier-Kolthoff J.P."/>
            <person name="Ohm R.A."/>
            <person name="Otillar R.P."/>
            <person name="Pangilinan J."/>
            <person name="Peng Y."/>
            <person name="Rokas A."/>
            <person name="Rosa C.A."/>
            <person name="Scheuner C."/>
            <person name="Sibirny A.A."/>
            <person name="Slot J.C."/>
            <person name="Stielow J.B."/>
            <person name="Sun H."/>
            <person name="Kurtzman C.P."/>
            <person name="Blackwell M."/>
            <person name="Grigoriev I.V."/>
            <person name="Jeffries T.W."/>
        </authorList>
    </citation>
    <scope>NUCLEOTIDE SEQUENCE [LARGE SCALE GENOMIC DNA]</scope>
    <source>
        <strain evidence="7">NRRL Y-17324</strain>
    </source>
</reference>
<accession>A0A1E4SPG2</accession>
<dbReference type="AlphaFoldDB" id="A0A1E4SPG2"/>
<dbReference type="EMBL" id="KV453909">
    <property type="protein sequence ID" value="ODV81409.1"/>
    <property type="molecule type" value="Genomic_DNA"/>
</dbReference>
<dbReference type="STRING" id="984487.A0A1E4SPG2"/>
<evidence type="ECO:0000256" key="1">
    <source>
        <dbReference type="ARBA" id="ARBA00004141"/>
    </source>
</evidence>
<dbReference type="Proteomes" id="UP000094285">
    <property type="component" value="Unassembled WGS sequence"/>
</dbReference>
<protein>
    <submittedName>
        <fullName evidence="6">Amino acid transporter</fullName>
    </submittedName>
</protein>
<evidence type="ECO:0000313" key="6">
    <source>
        <dbReference type="EMBL" id="ODV81409.1"/>
    </source>
</evidence>
<feature type="transmembrane region" description="Helical" evidence="5">
    <location>
        <begin position="481"/>
        <end position="504"/>
    </location>
</feature>
<dbReference type="PANTHER" id="PTHR11785:SF353">
    <property type="entry name" value="METHIONINE TRANSPORTER (EUROFUNG)"/>
    <property type="match status" value="1"/>
</dbReference>
<dbReference type="OrthoDB" id="5982228at2759"/>
<sequence length="576" mass="62663">MSTYLRTALNPFIGGTKQEVEDDASDAASDAQLSVGAPIEGLNPLGYNIDYFTAYFTALHGVIGTGIFATPASVLKSMGSIGASYVLWIAGFIIAVLQIFIWIEFVTYFKRRSGGQVVYLEQAFPKPKFMVSSVYAAVTVILSFSTSSAIAFAQYILAAADHKATAWEQRGVGIAVLVFVSALGIVNSRLALKVSNFIGFVKVVFILFIAITGLVVLGGHTRVKNPTQIFQNSWEGTVTSDGNAIASAILKVSFSYGGTQYLFNVAGESNPKQTKNIFKYFLPAIMLSIFAMYLLIITAFYAGINDIQQIKKAGPLISSLFFTKVFGTKAATKALDVFVALSALGHLLAVVVGQSRALRECGRQGVLPYSSYWVTTKPWGTPILPIVAIFIVNFIVLVAPPAGDAYNFVVDIGSFSGYIFNLLLVIGLLLVRRQRKAAGLGFEGFKTPLSIIIIIILYGVFVIAMSFVPPPGKSLNGSDVSFFYATYAFTSIGILLLCFFYYYIWAFVLPRLGKYAHRNLHYTLENGERGHTVVKVPVEELEEWDSKHDSNGKEVSDDNSSILVENIVVSGLGKKD</sequence>
<keyword evidence="4 5" id="KW-0472">Membrane</keyword>
<dbReference type="PANTHER" id="PTHR11785">
    <property type="entry name" value="AMINO ACID TRANSPORTER"/>
    <property type="match status" value="1"/>
</dbReference>
<dbReference type="GO" id="GO:0016020">
    <property type="term" value="C:membrane"/>
    <property type="evidence" value="ECO:0007669"/>
    <property type="project" value="UniProtKB-SubCell"/>
</dbReference>
<organism evidence="6 7">
    <name type="scientific">Suhomyces tanzawaensis NRRL Y-17324</name>
    <dbReference type="NCBI Taxonomy" id="984487"/>
    <lineage>
        <taxon>Eukaryota</taxon>
        <taxon>Fungi</taxon>
        <taxon>Dikarya</taxon>
        <taxon>Ascomycota</taxon>
        <taxon>Saccharomycotina</taxon>
        <taxon>Pichiomycetes</taxon>
        <taxon>Debaryomycetaceae</taxon>
        <taxon>Suhomyces</taxon>
    </lineage>
</organism>
<evidence type="ECO:0000256" key="5">
    <source>
        <dbReference type="SAM" id="Phobius"/>
    </source>
</evidence>
<evidence type="ECO:0000313" key="7">
    <source>
        <dbReference type="Proteomes" id="UP000094285"/>
    </source>
</evidence>
<evidence type="ECO:0000256" key="4">
    <source>
        <dbReference type="ARBA" id="ARBA00023136"/>
    </source>
</evidence>
<name>A0A1E4SPG2_9ASCO</name>
<keyword evidence="7" id="KW-1185">Reference proteome</keyword>
<feature type="transmembrane region" description="Helical" evidence="5">
    <location>
        <begin position="197"/>
        <end position="217"/>
    </location>
</feature>
<feature type="transmembrane region" description="Helical" evidence="5">
    <location>
        <begin position="337"/>
        <end position="358"/>
    </location>
</feature>
<feature type="transmembrane region" description="Helical" evidence="5">
    <location>
        <begin position="379"/>
        <end position="399"/>
    </location>
</feature>
<dbReference type="InterPro" id="IPR002293">
    <property type="entry name" value="AA/rel_permease1"/>
</dbReference>
<dbReference type="GeneID" id="30985473"/>
<feature type="transmembrane region" description="Helical" evidence="5">
    <location>
        <begin position="134"/>
        <end position="160"/>
    </location>
</feature>
<keyword evidence="2 5" id="KW-0812">Transmembrane</keyword>
<evidence type="ECO:0000256" key="2">
    <source>
        <dbReference type="ARBA" id="ARBA00022692"/>
    </source>
</evidence>
<evidence type="ECO:0000256" key="3">
    <source>
        <dbReference type="ARBA" id="ARBA00022989"/>
    </source>
</evidence>
<feature type="transmembrane region" description="Helical" evidence="5">
    <location>
        <begin position="85"/>
        <end position="103"/>
    </location>
</feature>
<dbReference type="GO" id="GO:0015179">
    <property type="term" value="F:L-amino acid transmembrane transporter activity"/>
    <property type="evidence" value="ECO:0007669"/>
    <property type="project" value="TreeGrafter"/>
</dbReference>
<feature type="transmembrane region" description="Helical" evidence="5">
    <location>
        <begin position="172"/>
        <end position="191"/>
    </location>
</feature>
<comment type="subcellular location">
    <subcellularLocation>
        <location evidence="1">Membrane</location>
        <topology evidence="1">Multi-pass membrane protein</topology>
    </subcellularLocation>
</comment>